<dbReference type="GO" id="GO:0003700">
    <property type="term" value="F:DNA-binding transcription factor activity"/>
    <property type="evidence" value="ECO:0007669"/>
    <property type="project" value="TreeGrafter"/>
</dbReference>
<dbReference type="CDD" id="cd00038">
    <property type="entry name" value="CAP_ED"/>
    <property type="match status" value="1"/>
</dbReference>
<evidence type="ECO:0000256" key="3">
    <source>
        <dbReference type="ARBA" id="ARBA00023163"/>
    </source>
</evidence>
<evidence type="ECO:0000313" key="6">
    <source>
        <dbReference type="EMBL" id="QGY80949.1"/>
    </source>
</evidence>
<organism evidence="6 7">
    <name type="scientific">Sphingorhabdus lacus</name>
    <dbReference type="NCBI Taxonomy" id="392610"/>
    <lineage>
        <taxon>Bacteria</taxon>
        <taxon>Pseudomonadati</taxon>
        <taxon>Pseudomonadota</taxon>
        <taxon>Alphaproteobacteria</taxon>
        <taxon>Sphingomonadales</taxon>
        <taxon>Sphingomonadaceae</taxon>
        <taxon>Sphingorhabdus</taxon>
    </lineage>
</organism>
<dbReference type="KEGG" id="slaa:EUU25_10165"/>
<dbReference type="InterPro" id="IPR014710">
    <property type="entry name" value="RmlC-like_jellyroll"/>
</dbReference>
<dbReference type="GO" id="GO:0005829">
    <property type="term" value="C:cytosol"/>
    <property type="evidence" value="ECO:0007669"/>
    <property type="project" value="TreeGrafter"/>
</dbReference>
<dbReference type="Pfam" id="PF00027">
    <property type="entry name" value="cNMP_binding"/>
    <property type="match status" value="1"/>
</dbReference>
<dbReference type="Gene3D" id="2.60.120.10">
    <property type="entry name" value="Jelly Rolls"/>
    <property type="match status" value="1"/>
</dbReference>
<name>A0A6I6L5A2_9SPHN</name>
<sequence>MTIGEGVFVRVPNWIDQLPLDARTALQMAMQSRAFPRGALIYNRTEKPGGLYLIRSGSALFQIDGANGKRLLLKIVRENELFGEIVAYDGKPAPIAVEARSLLSTDFIPAARLEQLRGVYPEIDKALATVATQNLRAALAAIEELCLMDLHQRAVVCLKRLCVDANDPSENNMRLDITQTEFASMLGASRQATNKILGQLERNKLLKRNFRFLECTPIFKRELNPVTVE</sequence>
<dbReference type="PROSITE" id="PS51063">
    <property type="entry name" value="HTH_CRP_2"/>
    <property type="match status" value="1"/>
</dbReference>
<keyword evidence="1" id="KW-0805">Transcription regulation</keyword>
<feature type="domain" description="HTH crp-type" evidence="5">
    <location>
        <begin position="148"/>
        <end position="219"/>
    </location>
</feature>
<reference evidence="7" key="1">
    <citation type="submission" date="2019-01" db="EMBL/GenBank/DDBJ databases">
        <title>Sphingorhabdus lacus sp.nov., isolated from an oligotrophic freshwater lake.</title>
        <authorList>
            <person name="Park M."/>
        </authorList>
    </citation>
    <scope>NUCLEOTIDE SEQUENCE [LARGE SCALE GENOMIC DNA]</scope>
    <source>
        <strain evidence="7">IMCC1753</strain>
    </source>
</reference>
<dbReference type="AlphaFoldDB" id="A0A6I6L5A2"/>
<dbReference type="InterPro" id="IPR036390">
    <property type="entry name" value="WH_DNA-bd_sf"/>
</dbReference>
<evidence type="ECO:0000259" key="4">
    <source>
        <dbReference type="PROSITE" id="PS50042"/>
    </source>
</evidence>
<dbReference type="InterPro" id="IPR012318">
    <property type="entry name" value="HTH_CRP"/>
</dbReference>
<evidence type="ECO:0000259" key="5">
    <source>
        <dbReference type="PROSITE" id="PS51063"/>
    </source>
</evidence>
<dbReference type="InterPro" id="IPR018490">
    <property type="entry name" value="cNMP-bd_dom_sf"/>
</dbReference>
<protein>
    <submittedName>
        <fullName evidence="6">Crp/Fnr family transcriptional regulator</fullName>
    </submittedName>
</protein>
<feature type="domain" description="Cyclic nucleotide-binding" evidence="4">
    <location>
        <begin position="14"/>
        <end position="101"/>
    </location>
</feature>
<accession>A0A6I6L5A2</accession>
<dbReference type="SUPFAM" id="SSF46785">
    <property type="entry name" value="Winged helix' DNA-binding domain"/>
    <property type="match status" value="1"/>
</dbReference>
<dbReference type="EMBL" id="CP035733">
    <property type="protein sequence ID" value="QGY80949.1"/>
    <property type="molecule type" value="Genomic_DNA"/>
</dbReference>
<evidence type="ECO:0000313" key="7">
    <source>
        <dbReference type="Proteomes" id="UP000428803"/>
    </source>
</evidence>
<dbReference type="SMART" id="SM00100">
    <property type="entry name" value="cNMP"/>
    <property type="match status" value="1"/>
</dbReference>
<dbReference type="InterPro" id="IPR000595">
    <property type="entry name" value="cNMP-bd_dom"/>
</dbReference>
<dbReference type="InterPro" id="IPR050397">
    <property type="entry name" value="Env_Response_Regulators"/>
</dbReference>
<dbReference type="PROSITE" id="PS50042">
    <property type="entry name" value="CNMP_BINDING_3"/>
    <property type="match status" value="1"/>
</dbReference>
<dbReference type="SUPFAM" id="SSF51206">
    <property type="entry name" value="cAMP-binding domain-like"/>
    <property type="match status" value="1"/>
</dbReference>
<dbReference type="Pfam" id="PF13545">
    <property type="entry name" value="HTH_Crp_2"/>
    <property type="match status" value="1"/>
</dbReference>
<dbReference type="InterPro" id="IPR036388">
    <property type="entry name" value="WH-like_DNA-bd_sf"/>
</dbReference>
<gene>
    <name evidence="6" type="ORF">EUU25_10165</name>
</gene>
<keyword evidence="2" id="KW-0238">DNA-binding</keyword>
<dbReference type="GO" id="GO:0003677">
    <property type="term" value="F:DNA binding"/>
    <property type="evidence" value="ECO:0007669"/>
    <property type="project" value="UniProtKB-KW"/>
</dbReference>
<dbReference type="Gene3D" id="1.10.10.10">
    <property type="entry name" value="Winged helix-like DNA-binding domain superfamily/Winged helix DNA-binding domain"/>
    <property type="match status" value="1"/>
</dbReference>
<evidence type="ECO:0000256" key="1">
    <source>
        <dbReference type="ARBA" id="ARBA00023015"/>
    </source>
</evidence>
<dbReference type="PANTHER" id="PTHR24567:SF74">
    <property type="entry name" value="HTH-TYPE TRANSCRIPTIONAL REGULATOR ARCR"/>
    <property type="match status" value="1"/>
</dbReference>
<evidence type="ECO:0000256" key="2">
    <source>
        <dbReference type="ARBA" id="ARBA00023125"/>
    </source>
</evidence>
<dbReference type="SMART" id="SM00419">
    <property type="entry name" value="HTH_CRP"/>
    <property type="match status" value="1"/>
</dbReference>
<keyword evidence="3" id="KW-0804">Transcription</keyword>
<dbReference type="Proteomes" id="UP000428803">
    <property type="component" value="Chromosome"/>
</dbReference>
<proteinExistence type="predicted"/>
<dbReference type="PANTHER" id="PTHR24567">
    <property type="entry name" value="CRP FAMILY TRANSCRIPTIONAL REGULATORY PROTEIN"/>
    <property type="match status" value="1"/>
</dbReference>
<keyword evidence="7" id="KW-1185">Reference proteome</keyword>